<dbReference type="AlphaFoldDB" id="A0A7G2IXJ2"/>
<comment type="caution">
    <text evidence="1">The sequence shown here is derived from an EMBL/GenBank/DDBJ whole genome shotgun (WGS) entry which is preliminary data.</text>
</comment>
<protein>
    <submittedName>
        <fullName evidence="1">Uncharacterized protein</fullName>
    </submittedName>
</protein>
<sequence>MLFDTGHNAGWCRIAAYPATRPGEHRATGPGYNRYSSIA</sequence>
<name>A0A7G2IXJ2_CITFR</name>
<organism evidence="1 2">
    <name type="scientific">Citrobacter freundii</name>
    <dbReference type="NCBI Taxonomy" id="546"/>
    <lineage>
        <taxon>Bacteria</taxon>
        <taxon>Pseudomonadati</taxon>
        <taxon>Pseudomonadota</taxon>
        <taxon>Gammaproteobacteria</taxon>
        <taxon>Enterobacterales</taxon>
        <taxon>Enterobacteriaceae</taxon>
        <taxon>Citrobacter</taxon>
        <taxon>Citrobacter freundii complex</taxon>
    </lineage>
</organism>
<evidence type="ECO:0000313" key="2">
    <source>
        <dbReference type="Proteomes" id="UP000019194"/>
    </source>
</evidence>
<accession>A0A7G2IXJ2</accession>
<reference evidence="1 2" key="1">
    <citation type="submission" date="2013-10" db="EMBL/GenBank/DDBJ databases">
        <title>Antibiotic resistance diversity of beta-lactamase producers in the General Hospital Vienna.</title>
        <authorList>
            <person name="Barisic I."/>
            <person name="Mitteregger D."/>
            <person name="Hirschl A.M."/>
            <person name="Noehammer C."/>
            <person name="Wiesinger-Mayr H."/>
        </authorList>
    </citation>
    <scope>NUCLEOTIDE SEQUENCE [LARGE SCALE GENOMIC DNA]</scope>
    <source>
        <strain evidence="1 2">ISC11</strain>
    </source>
</reference>
<dbReference type="EMBL" id="CBWP010000074">
    <property type="protein sequence ID" value="CDL40539.1"/>
    <property type="molecule type" value="Genomic_DNA"/>
</dbReference>
<proteinExistence type="predicted"/>
<dbReference type="Proteomes" id="UP000019194">
    <property type="component" value="Unassembled WGS sequence"/>
</dbReference>
<evidence type="ECO:0000313" key="1">
    <source>
        <dbReference type="EMBL" id="CDL40539.1"/>
    </source>
</evidence>